<accession>A0AB38XPD4</accession>
<sequence length="799" mass="83798">MNTLLKANLRTYARRYLATGLAVAISMAFVFACLVMTQSLQQSLTQSADEEFQGVAAFATPQGAVDLQQAAKKLQNTPGVGAAQQTAYGVLQMRAGSENTTAFVAAEQKAPFFHREADEGKRPGEDEIMLTTQAAQTLHVKVGQTVKARSNIEGGDYFPLKVSGLIKQGAISNVRSVITEATMTKMNASMAANLKVAGQSKNPNKAEQQRVAKTVKQVLGKDVKVQTGSEARTTMLQQMRIGGAVMMAVLLTFPAIALVVAFIVVSTTFKVVYQQRRRELALLRAVGATGRQVRSLLRKETLLVGAISSIIGIILGMGLAVLALRIGKIPLGAVNPLLLVGVFVLGTVLTYLVGMRPAGRVAKVPPLAALSQFSEEEGGSARTRWGRIVFGLLLVAVGAAGLGIGIHHGEELGFVIALAGGIPAFLGAVLLASAAMPKLTSLVGTIARSGIGKMARANTTRNRARTAATGTAIVIGVTLITMMSVGATSMRASLEDTLNTERPIDLVVTSRGGSLQAGQVAKLRGLAGIAKMQVEKAAPARLGDRDVKAYGVADRNPVSRAKEKLFTHNEGEAASGLPTGASRLCVGQTCQDVQVKQNKAMEAGSVNVAAETLKQLAPNAKDARAVIRLNDNANIEQVIKDVGQISDSLEITGGAGERAFYSKMINAALAVVVGLLAVSVLVALVGVANTLSLSVAERTRENGLLRALGLLRRQMRRMLLWEAVLIAITGSAIGILLGIGFGILGIHALPLEVNRVIVVMPWAYIAAAVVITLIAAALASWVPGRKAAKVPPVRALTAD</sequence>
<comment type="similarity">
    <text evidence="6">Belongs to the ABC-4 integral membrane protein family.</text>
</comment>
<dbReference type="EMBL" id="CP116394">
    <property type="protein sequence ID" value="WCE46163.1"/>
    <property type="molecule type" value="Genomic_DNA"/>
</dbReference>
<reference evidence="10" key="1">
    <citation type="submission" date="2023-01" db="EMBL/GenBank/DDBJ databases">
        <title>Comparative Genomic Analysis of the Clinically-Derived Winkia Strain NY0527 Provides Evidence into the Taxonomic Reassignment of Winkia neuii and Characterizes Their Virulence Traits.</title>
        <authorList>
            <person name="Cai X."/>
            <person name="Peng Y."/>
            <person name="Li M."/>
            <person name="Qiu Y."/>
            <person name="Wang Y."/>
            <person name="Xu L."/>
            <person name="Hou Q."/>
        </authorList>
    </citation>
    <scope>NUCLEOTIDE SEQUENCE</scope>
    <source>
        <strain evidence="10">NY0527</strain>
    </source>
</reference>
<dbReference type="GO" id="GO:0005886">
    <property type="term" value="C:plasma membrane"/>
    <property type="evidence" value="ECO:0007669"/>
    <property type="project" value="UniProtKB-SubCell"/>
</dbReference>
<feature type="domain" description="MacB-like periplasmic core" evidence="9">
    <location>
        <begin position="19"/>
        <end position="180"/>
    </location>
</feature>
<dbReference type="PROSITE" id="PS51257">
    <property type="entry name" value="PROKAR_LIPOPROTEIN"/>
    <property type="match status" value="1"/>
</dbReference>
<dbReference type="Pfam" id="PF02687">
    <property type="entry name" value="FtsX"/>
    <property type="match status" value="2"/>
</dbReference>
<evidence type="ECO:0000259" key="8">
    <source>
        <dbReference type="Pfam" id="PF02687"/>
    </source>
</evidence>
<dbReference type="RefSeq" id="WP_004806995.1">
    <property type="nucleotide sequence ID" value="NZ_CP116394.1"/>
</dbReference>
<evidence type="ECO:0000256" key="7">
    <source>
        <dbReference type="SAM" id="Phobius"/>
    </source>
</evidence>
<evidence type="ECO:0000313" key="10">
    <source>
        <dbReference type="EMBL" id="WCE46163.1"/>
    </source>
</evidence>
<protein>
    <submittedName>
        <fullName evidence="10">FtsX-like permease family protein</fullName>
    </submittedName>
</protein>
<proteinExistence type="inferred from homology"/>
<evidence type="ECO:0000256" key="2">
    <source>
        <dbReference type="ARBA" id="ARBA00022475"/>
    </source>
</evidence>
<dbReference type="PANTHER" id="PTHR30572">
    <property type="entry name" value="MEMBRANE COMPONENT OF TRANSPORTER-RELATED"/>
    <property type="match status" value="1"/>
</dbReference>
<name>A0AB38XPD4_9ACTO</name>
<feature type="domain" description="ABC3 transporter permease C-terminal" evidence="8">
    <location>
        <begin position="252"/>
        <end position="366"/>
    </location>
</feature>
<keyword evidence="2" id="KW-1003">Cell membrane</keyword>
<feature type="transmembrane region" description="Helical" evidence="7">
    <location>
        <begin position="466"/>
        <end position="487"/>
    </location>
</feature>
<comment type="subcellular location">
    <subcellularLocation>
        <location evidence="1">Cell membrane</location>
        <topology evidence="1">Multi-pass membrane protein</topology>
    </subcellularLocation>
</comment>
<evidence type="ECO:0000256" key="5">
    <source>
        <dbReference type="ARBA" id="ARBA00023136"/>
    </source>
</evidence>
<feature type="transmembrane region" description="Helical" evidence="7">
    <location>
        <begin position="761"/>
        <end position="782"/>
    </location>
</feature>
<evidence type="ECO:0000256" key="1">
    <source>
        <dbReference type="ARBA" id="ARBA00004651"/>
    </source>
</evidence>
<feature type="transmembrane region" description="Helical" evidence="7">
    <location>
        <begin position="333"/>
        <end position="353"/>
    </location>
</feature>
<keyword evidence="3 7" id="KW-0812">Transmembrane</keyword>
<dbReference type="AlphaFoldDB" id="A0AB38XPD4"/>
<dbReference type="PANTHER" id="PTHR30572:SF4">
    <property type="entry name" value="ABC TRANSPORTER PERMEASE YTRF"/>
    <property type="match status" value="1"/>
</dbReference>
<dbReference type="GO" id="GO:0022857">
    <property type="term" value="F:transmembrane transporter activity"/>
    <property type="evidence" value="ECO:0007669"/>
    <property type="project" value="TreeGrafter"/>
</dbReference>
<evidence type="ECO:0000259" key="9">
    <source>
        <dbReference type="Pfam" id="PF12704"/>
    </source>
</evidence>
<evidence type="ECO:0000313" key="11">
    <source>
        <dbReference type="Proteomes" id="UP001211044"/>
    </source>
</evidence>
<dbReference type="Proteomes" id="UP001211044">
    <property type="component" value="Chromosome"/>
</dbReference>
<keyword evidence="4 7" id="KW-1133">Transmembrane helix</keyword>
<feature type="transmembrane region" description="Helical" evidence="7">
    <location>
        <begin position="388"/>
        <end position="406"/>
    </location>
</feature>
<dbReference type="KEGG" id="wne:PIG85_00525"/>
<feature type="transmembrane region" description="Helical" evidence="7">
    <location>
        <begin position="301"/>
        <end position="327"/>
    </location>
</feature>
<feature type="transmembrane region" description="Helical" evidence="7">
    <location>
        <begin position="244"/>
        <end position="269"/>
    </location>
</feature>
<dbReference type="Pfam" id="PF12704">
    <property type="entry name" value="MacB_PCD"/>
    <property type="match status" value="1"/>
</dbReference>
<feature type="transmembrane region" description="Helical" evidence="7">
    <location>
        <begin position="412"/>
        <end position="432"/>
    </location>
</feature>
<feature type="transmembrane region" description="Helical" evidence="7">
    <location>
        <begin position="719"/>
        <end position="749"/>
    </location>
</feature>
<evidence type="ECO:0000256" key="3">
    <source>
        <dbReference type="ARBA" id="ARBA00022692"/>
    </source>
</evidence>
<dbReference type="InterPro" id="IPR050250">
    <property type="entry name" value="Macrolide_Exporter_MacB"/>
</dbReference>
<organism evidence="10 11">
    <name type="scientific">Winkia neuii subsp. anitrata</name>
    <dbReference type="NCBI Taxonomy" id="29318"/>
    <lineage>
        <taxon>Bacteria</taxon>
        <taxon>Bacillati</taxon>
        <taxon>Actinomycetota</taxon>
        <taxon>Actinomycetes</taxon>
        <taxon>Actinomycetales</taxon>
        <taxon>Actinomycetaceae</taxon>
        <taxon>Winkia</taxon>
    </lineage>
</organism>
<evidence type="ECO:0000256" key="4">
    <source>
        <dbReference type="ARBA" id="ARBA00022989"/>
    </source>
</evidence>
<dbReference type="InterPro" id="IPR025857">
    <property type="entry name" value="MacB_PCD"/>
</dbReference>
<gene>
    <name evidence="10" type="ORF">PIG85_00525</name>
</gene>
<feature type="transmembrane region" description="Helical" evidence="7">
    <location>
        <begin position="16"/>
        <end position="37"/>
    </location>
</feature>
<feature type="transmembrane region" description="Helical" evidence="7">
    <location>
        <begin position="667"/>
        <end position="691"/>
    </location>
</feature>
<dbReference type="InterPro" id="IPR003838">
    <property type="entry name" value="ABC3_permease_C"/>
</dbReference>
<evidence type="ECO:0000256" key="6">
    <source>
        <dbReference type="ARBA" id="ARBA00038076"/>
    </source>
</evidence>
<feature type="domain" description="ABC3 transporter permease C-terminal" evidence="8">
    <location>
        <begin position="675"/>
        <end position="792"/>
    </location>
</feature>
<keyword evidence="5 7" id="KW-0472">Membrane</keyword>